<organism evidence="2 3">
    <name type="scientific">Glycomyces tritici</name>
    <dbReference type="NCBI Taxonomy" id="2665176"/>
    <lineage>
        <taxon>Bacteria</taxon>
        <taxon>Bacillati</taxon>
        <taxon>Actinomycetota</taxon>
        <taxon>Actinomycetes</taxon>
        <taxon>Glycomycetales</taxon>
        <taxon>Glycomycetaceae</taxon>
        <taxon>Glycomyces</taxon>
    </lineage>
</organism>
<proteinExistence type="predicted"/>
<sequence length="132" mass="13110">MLRKTLATACGLALLSGASACGIDQRESGASVAAAAFSDAVAGGDAAAACAALAPETAASVAASEGEPCEASLDVRALPSGAVDEVQVWGDRAQVRTGADVLFLVELEDGWKVVAAGCEPQGERPYRCEVGG</sequence>
<evidence type="ECO:0000313" key="3">
    <source>
        <dbReference type="Proteomes" id="UP001171902"/>
    </source>
</evidence>
<accession>A0ABT7YXR8</accession>
<keyword evidence="1" id="KW-0732">Signal</keyword>
<feature type="signal peptide" evidence="1">
    <location>
        <begin position="1"/>
        <end position="20"/>
    </location>
</feature>
<comment type="caution">
    <text evidence="2">The sequence shown here is derived from an EMBL/GenBank/DDBJ whole genome shotgun (WGS) entry which is preliminary data.</text>
</comment>
<dbReference type="RefSeq" id="WP_289959846.1">
    <property type="nucleotide sequence ID" value="NZ_JAUEMJ010000013.1"/>
</dbReference>
<dbReference type="Proteomes" id="UP001171902">
    <property type="component" value="Unassembled WGS sequence"/>
</dbReference>
<dbReference type="EMBL" id="JAUEMJ010000013">
    <property type="protein sequence ID" value="MDN3243445.1"/>
    <property type="molecule type" value="Genomic_DNA"/>
</dbReference>
<protein>
    <submittedName>
        <fullName evidence="2">Uncharacterized protein</fullName>
    </submittedName>
</protein>
<reference evidence="2" key="1">
    <citation type="submission" date="2023-06" db="EMBL/GenBank/DDBJ databases">
        <title>Gycomyces niveus sp.nov., a novel actinomycete isolated from soil in Shouguang.</title>
        <authorList>
            <person name="Yang X."/>
            <person name="Zhao J."/>
        </authorList>
    </citation>
    <scope>NUCLEOTIDE SEQUENCE</scope>
    <source>
        <strain evidence="2">NEAU C2</strain>
    </source>
</reference>
<gene>
    <name evidence="2" type="ORF">QWI33_27270</name>
</gene>
<feature type="chain" id="PRO_5045762052" evidence="1">
    <location>
        <begin position="21"/>
        <end position="132"/>
    </location>
</feature>
<name>A0ABT7YXR8_9ACTN</name>
<keyword evidence="3" id="KW-1185">Reference proteome</keyword>
<evidence type="ECO:0000256" key="1">
    <source>
        <dbReference type="SAM" id="SignalP"/>
    </source>
</evidence>
<dbReference type="PROSITE" id="PS51257">
    <property type="entry name" value="PROKAR_LIPOPROTEIN"/>
    <property type="match status" value="1"/>
</dbReference>
<evidence type="ECO:0000313" key="2">
    <source>
        <dbReference type="EMBL" id="MDN3243445.1"/>
    </source>
</evidence>